<evidence type="ECO:0000313" key="7">
    <source>
        <dbReference type="Proteomes" id="UP000013243"/>
    </source>
</evidence>
<accession>A0A1B1A7T2</accession>
<dbReference type="InterPro" id="IPR039536">
    <property type="entry name" value="TetR_C_Proteobacteria"/>
</dbReference>
<dbReference type="InterPro" id="IPR036271">
    <property type="entry name" value="Tet_transcr_reg_TetR-rel_C_sf"/>
</dbReference>
<evidence type="ECO:0000313" key="6">
    <source>
        <dbReference type="EMBL" id="ANP42635.1"/>
    </source>
</evidence>
<keyword evidence="3" id="KW-0804">Transcription</keyword>
<dbReference type="PANTHER" id="PTHR30055">
    <property type="entry name" value="HTH-TYPE TRANSCRIPTIONAL REGULATOR RUTR"/>
    <property type="match status" value="1"/>
</dbReference>
<dbReference type="Gene3D" id="1.10.10.60">
    <property type="entry name" value="Homeodomain-like"/>
    <property type="match status" value="1"/>
</dbReference>
<evidence type="ECO:0000256" key="4">
    <source>
        <dbReference type="PROSITE-ProRule" id="PRU00335"/>
    </source>
</evidence>
<evidence type="ECO:0000256" key="2">
    <source>
        <dbReference type="ARBA" id="ARBA00023125"/>
    </source>
</evidence>
<dbReference type="KEGG" id="rmb:K529_017895"/>
<dbReference type="AlphaFoldDB" id="A0A1B1A7T2"/>
<dbReference type="InterPro" id="IPR023772">
    <property type="entry name" value="DNA-bd_HTH_TetR-type_CS"/>
</dbReference>
<dbReference type="PROSITE" id="PS01081">
    <property type="entry name" value="HTH_TETR_1"/>
    <property type="match status" value="1"/>
</dbReference>
<dbReference type="Pfam" id="PF00440">
    <property type="entry name" value="TetR_N"/>
    <property type="match status" value="1"/>
</dbReference>
<dbReference type="PROSITE" id="PS50977">
    <property type="entry name" value="HTH_TETR_2"/>
    <property type="match status" value="1"/>
</dbReference>
<keyword evidence="2 4" id="KW-0238">DNA-binding</keyword>
<dbReference type="PANTHER" id="PTHR30055:SF146">
    <property type="entry name" value="HTH-TYPE TRANSCRIPTIONAL DUAL REGULATOR CECR"/>
    <property type="match status" value="1"/>
</dbReference>
<dbReference type="FunFam" id="1.10.10.60:FF:000141">
    <property type="entry name" value="TetR family transcriptional regulator"/>
    <property type="match status" value="1"/>
</dbReference>
<evidence type="ECO:0000259" key="5">
    <source>
        <dbReference type="PROSITE" id="PS50977"/>
    </source>
</evidence>
<protein>
    <submittedName>
        <fullName evidence="6">TetR family transcriptional regulator</fullName>
    </submittedName>
</protein>
<feature type="domain" description="HTH tetR-type" evidence="5">
    <location>
        <begin position="12"/>
        <end position="72"/>
    </location>
</feature>
<dbReference type="OrthoDB" id="9816431at2"/>
<proteinExistence type="predicted"/>
<dbReference type="InterPro" id="IPR001647">
    <property type="entry name" value="HTH_TetR"/>
</dbReference>
<organism evidence="6 7">
    <name type="scientific">Tritonibacter mobilis F1926</name>
    <dbReference type="NCBI Taxonomy" id="1265309"/>
    <lineage>
        <taxon>Bacteria</taxon>
        <taxon>Pseudomonadati</taxon>
        <taxon>Pseudomonadota</taxon>
        <taxon>Alphaproteobacteria</taxon>
        <taxon>Rhodobacterales</taxon>
        <taxon>Paracoccaceae</taxon>
        <taxon>Tritonibacter</taxon>
    </lineage>
</organism>
<gene>
    <name evidence="6" type="ORF">K529_017895</name>
</gene>
<name>A0A1B1A7T2_9RHOB</name>
<dbReference type="Gene3D" id="1.10.357.10">
    <property type="entry name" value="Tetracycline Repressor, domain 2"/>
    <property type="match status" value="1"/>
</dbReference>
<dbReference type="GO" id="GO:0000976">
    <property type="term" value="F:transcription cis-regulatory region binding"/>
    <property type="evidence" value="ECO:0007669"/>
    <property type="project" value="TreeGrafter"/>
</dbReference>
<geneLocation type="plasmid" evidence="6 7">
    <name>unnamed1</name>
</geneLocation>
<dbReference type="SUPFAM" id="SSF48498">
    <property type="entry name" value="Tetracyclin repressor-like, C-terminal domain"/>
    <property type="match status" value="1"/>
</dbReference>
<feature type="DNA-binding region" description="H-T-H motif" evidence="4">
    <location>
        <begin position="35"/>
        <end position="54"/>
    </location>
</feature>
<reference evidence="6 7" key="1">
    <citation type="journal article" date="2016" name="ISME J.">
        <title>Global occurrence and heterogeneity of the Roseobacter-clade species Ruegeria mobilis.</title>
        <authorList>
            <person name="Sonnenschein E."/>
            <person name="Gram L."/>
        </authorList>
    </citation>
    <scope>NUCLEOTIDE SEQUENCE [LARGE SCALE GENOMIC DNA]</scope>
    <source>
        <strain evidence="6 7">F1926</strain>
        <plasmid evidence="6 7">unnamed1</plasmid>
    </source>
</reference>
<dbReference type="SUPFAM" id="SSF46689">
    <property type="entry name" value="Homeodomain-like"/>
    <property type="match status" value="1"/>
</dbReference>
<dbReference type="InterPro" id="IPR050109">
    <property type="entry name" value="HTH-type_TetR-like_transc_reg"/>
</dbReference>
<dbReference type="Pfam" id="PF14246">
    <property type="entry name" value="TetR_C_7"/>
    <property type="match status" value="1"/>
</dbReference>
<dbReference type="PRINTS" id="PR00455">
    <property type="entry name" value="HTHTETR"/>
</dbReference>
<evidence type="ECO:0000256" key="3">
    <source>
        <dbReference type="ARBA" id="ARBA00023163"/>
    </source>
</evidence>
<dbReference type="EMBL" id="CP015231">
    <property type="protein sequence ID" value="ANP42635.1"/>
    <property type="molecule type" value="Genomic_DNA"/>
</dbReference>
<dbReference type="GeneID" id="28251747"/>
<evidence type="ECO:0000256" key="1">
    <source>
        <dbReference type="ARBA" id="ARBA00023015"/>
    </source>
</evidence>
<dbReference type="InterPro" id="IPR009057">
    <property type="entry name" value="Homeodomain-like_sf"/>
</dbReference>
<keyword evidence="1" id="KW-0805">Transcription regulation</keyword>
<keyword evidence="6" id="KW-0614">Plasmid</keyword>
<dbReference type="Proteomes" id="UP000013243">
    <property type="component" value="Plasmid unnamed1"/>
</dbReference>
<dbReference type="RefSeq" id="WP_005616767.1">
    <property type="nucleotide sequence ID" value="NZ_CP015231.1"/>
</dbReference>
<sequence length="205" mass="23168">MTNQSAAVVRRGRKFDQVLDGARKVFLADGFEGASVDDIAREAGVSKATLYSYFPDKRLLFMEVARNECARHATRQSDIPEGSSPRQVLTLVARHILSVILSDVGQKIYRICVAETERFPDLGREFFASGPQMEREKLKSYLRTATARGELQIEDFDMATEQWAALLRTDLFPRMIFNLRDSVAEAEIHRVADATVDMFLARYGV</sequence>
<dbReference type="GO" id="GO:0003700">
    <property type="term" value="F:DNA-binding transcription factor activity"/>
    <property type="evidence" value="ECO:0007669"/>
    <property type="project" value="TreeGrafter"/>
</dbReference>